<dbReference type="PANTHER" id="PTHR45527:SF1">
    <property type="entry name" value="FATTY ACID SYNTHASE"/>
    <property type="match status" value="1"/>
</dbReference>
<dbReference type="AlphaFoldDB" id="A0A7W6EST2"/>
<dbReference type="InterPro" id="IPR020845">
    <property type="entry name" value="AMP-binding_CS"/>
</dbReference>
<organism evidence="2 3">
    <name type="scientific">Runella defluvii</name>
    <dbReference type="NCBI Taxonomy" id="370973"/>
    <lineage>
        <taxon>Bacteria</taxon>
        <taxon>Pseudomonadati</taxon>
        <taxon>Bacteroidota</taxon>
        <taxon>Cytophagia</taxon>
        <taxon>Cytophagales</taxon>
        <taxon>Spirosomataceae</taxon>
        <taxon>Runella</taxon>
    </lineage>
</organism>
<dbReference type="GO" id="GO:0043041">
    <property type="term" value="P:amino acid activation for nonribosomal peptide biosynthetic process"/>
    <property type="evidence" value="ECO:0007669"/>
    <property type="project" value="TreeGrafter"/>
</dbReference>
<evidence type="ECO:0000313" key="2">
    <source>
        <dbReference type="EMBL" id="MBB3841065.1"/>
    </source>
</evidence>
<dbReference type="GO" id="GO:0044550">
    <property type="term" value="P:secondary metabolite biosynthetic process"/>
    <property type="evidence" value="ECO:0007669"/>
    <property type="project" value="TreeGrafter"/>
</dbReference>
<dbReference type="Gene3D" id="3.40.50.12780">
    <property type="entry name" value="N-terminal domain of ligase-like"/>
    <property type="match status" value="1"/>
</dbReference>
<dbReference type="EC" id="6.1.1.13" evidence="2"/>
<keyword evidence="3" id="KW-1185">Reference proteome</keyword>
<dbReference type="Pfam" id="PF00501">
    <property type="entry name" value="AMP-binding"/>
    <property type="match status" value="1"/>
</dbReference>
<reference evidence="2 3" key="1">
    <citation type="submission" date="2020-08" db="EMBL/GenBank/DDBJ databases">
        <title>Genomic Encyclopedia of Type Strains, Phase IV (KMG-IV): sequencing the most valuable type-strain genomes for metagenomic binning, comparative biology and taxonomic classification.</title>
        <authorList>
            <person name="Goeker M."/>
        </authorList>
    </citation>
    <scope>NUCLEOTIDE SEQUENCE [LARGE SCALE GENOMIC DNA]</scope>
    <source>
        <strain evidence="2 3">DSM 17976</strain>
    </source>
</reference>
<keyword evidence="2" id="KW-0436">Ligase</keyword>
<proteinExistence type="predicted"/>
<evidence type="ECO:0000259" key="1">
    <source>
        <dbReference type="Pfam" id="PF00501"/>
    </source>
</evidence>
<dbReference type="GO" id="GO:0031177">
    <property type="term" value="F:phosphopantetheine binding"/>
    <property type="evidence" value="ECO:0007669"/>
    <property type="project" value="TreeGrafter"/>
</dbReference>
<name>A0A7W6EST2_9BACT</name>
<comment type="caution">
    <text evidence="2">The sequence shown here is derived from an EMBL/GenBank/DDBJ whole genome shotgun (WGS) entry which is preliminary data.</text>
</comment>
<protein>
    <submittedName>
        <fullName evidence="2">D-alanine--poly(Phosphoribitol) ligase subunit 1</fullName>
        <ecNumber evidence="2">6.1.1.13</ecNumber>
    </submittedName>
</protein>
<dbReference type="GO" id="GO:0016874">
    <property type="term" value="F:ligase activity"/>
    <property type="evidence" value="ECO:0007669"/>
    <property type="project" value="UniProtKB-KW"/>
</dbReference>
<dbReference type="InterPro" id="IPR000873">
    <property type="entry name" value="AMP-dep_synth/lig_dom"/>
</dbReference>
<feature type="domain" description="AMP-dependent synthetase/ligase" evidence="1">
    <location>
        <begin position="13"/>
        <end position="345"/>
    </location>
</feature>
<dbReference type="PANTHER" id="PTHR45527">
    <property type="entry name" value="NONRIBOSOMAL PEPTIDE SYNTHETASE"/>
    <property type="match status" value="1"/>
</dbReference>
<dbReference type="EMBL" id="JACIBY010000014">
    <property type="protein sequence ID" value="MBB3841065.1"/>
    <property type="molecule type" value="Genomic_DNA"/>
</dbReference>
<dbReference type="Gene3D" id="3.30.300.30">
    <property type="match status" value="1"/>
</dbReference>
<accession>A0A7W6EST2</accession>
<dbReference type="InterPro" id="IPR042099">
    <property type="entry name" value="ANL_N_sf"/>
</dbReference>
<evidence type="ECO:0000313" key="3">
    <source>
        <dbReference type="Proteomes" id="UP000541352"/>
    </source>
</evidence>
<gene>
    <name evidence="2" type="ORF">FHS57_005086</name>
</gene>
<dbReference type="RefSeq" id="WP_183978476.1">
    <property type="nucleotide sequence ID" value="NZ_JACIBY010000014.1"/>
</dbReference>
<dbReference type="InterPro" id="IPR045851">
    <property type="entry name" value="AMP-bd_C_sf"/>
</dbReference>
<dbReference type="SUPFAM" id="SSF56801">
    <property type="entry name" value="Acetyl-CoA synthetase-like"/>
    <property type="match status" value="1"/>
</dbReference>
<dbReference type="GO" id="GO:0005737">
    <property type="term" value="C:cytoplasm"/>
    <property type="evidence" value="ECO:0007669"/>
    <property type="project" value="TreeGrafter"/>
</dbReference>
<dbReference type="Proteomes" id="UP000541352">
    <property type="component" value="Unassembled WGS sequence"/>
</dbReference>
<dbReference type="PROSITE" id="PS00455">
    <property type="entry name" value="AMP_BINDING"/>
    <property type="match status" value="1"/>
</dbReference>
<sequence length="482" mass="55142">MIPDFIQMLLLRQNSQSVAVSERNRDWTYQEFVRDVQNAQAFFLQKRIEKILIALPQSYYAYVLEWAAYTAGITFCPVSITTPIDRLHYFISQFQPDLIFAEVTIRHETTQIAPQTFFKGLEKSGHLLSPKNLEIAYVIFTSGSTGTPKGVMVKRTGLDNFLRWSTTEYPVGENDVWGQYSNLSFDLSICDIFTALCKGACLVPVATPAEKLLPGNIIKNKKITFWHSVPSVVDVLSKAKQLKPETLSSLKTITFCGEKLFPSQLELLFEANPNLLIYNTYGPTEGTVFFTFIKLTKENYKDFANNTISIGNPIEGYRLHLQPYNEDNSLGEIIILSDYLAKGYLNNPENKAFGTIQNESKRYSAYFTGDYAEQINENLYFVCRKDAQIKVMGHRVDLSEIDHELRNFGCHASISTFYRNKIISFVVVDNFNEAQIMAYLTQKLPPYYIPNLVIAKEQFSYNNSSKIDLKQLIQSIEYLFET</sequence>